<dbReference type="EMBL" id="JANJYI010000003">
    <property type="protein sequence ID" value="KAK2656073.1"/>
    <property type="molecule type" value="Genomic_DNA"/>
</dbReference>
<dbReference type="Proteomes" id="UP001280121">
    <property type="component" value="Unassembled WGS sequence"/>
</dbReference>
<keyword evidence="2" id="KW-1185">Reference proteome</keyword>
<sequence length="98" mass="12046">MGGSRNLVEEEPTSMIYKCQIFPTKKDFKRLVDHFAMQQNFEWKVKRSNRTTLHLVCLIYNFTWKLRVVRRDEMTYFQVRSFIDEHICPLEKVHLRHR</sequence>
<comment type="caution">
    <text evidence="1">The sequence shown here is derived from an EMBL/GenBank/DDBJ whole genome shotgun (WGS) entry which is preliminary data.</text>
</comment>
<proteinExistence type="predicted"/>
<gene>
    <name evidence="1" type="ORF">Ddye_009125</name>
</gene>
<name>A0AAD9XB11_9ROSI</name>
<evidence type="ECO:0000313" key="1">
    <source>
        <dbReference type="EMBL" id="KAK2656073.1"/>
    </source>
</evidence>
<organism evidence="1 2">
    <name type="scientific">Dipteronia dyeriana</name>
    <dbReference type="NCBI Taxonomy" id="168575"/>
    <lineage>
        <taxon>Eukaryota</taxon>
        <taxon>Viridiplantae</taxon>
        <taxon>Streptophyta</taxon>
        <taxon>Embryophyta</taxon>
        <taxon>Tracheophyta</taxon>
        <taxon>Spermatophyta</taxon>
        <taxon>Magnoliopsida</taxon>
        <taxon>eudicotyledons</taxon>
        <taxon>Gunneridae</taxon>
        <taxon>Pentapetalae</taxon>
        <taxon>rosids</taxon>
        <taxon>malvids</taxon>
        <taxon>Sapindales</taxon>
        <taxon>Sapindaceae</taxon>
        <taxon>Hippocastanoideae</taxon>
        <taxon>Acereae</taxon>
        <taxon>Dipteronia</taxon>
    </lineage>
</organism>
<accession>A0AAD9XB11</accession>
<evidence type="ECO:0000313" key="2">
    <source>
        <dbReference type="Proteomes" id="UP001280121"/>
    </source>
</evidence>
<protein>
    <submittedName>
        <fullName evidence="1">Uncharacterized protein</fullName>
    </submittedName>
</protein>
<dbReference type="AlphaFoldDB" id="A0AAD9XB11"/>
<reference evidence="1" key="1">
    <citation type="journal article" date="2023" name="Plant J.">
        <title>Genome sequences and population genomics provide insights into the demographic history, inbreeding, and mutation load of two 'living fossil' tree species of Dipteronia.</title>
        <authorList>
            <person name="Feng Y."/>
            <person name="Comes H.P."/>
            <person name="Chen J."/>
            <person name="Zhu S."/>
            <person name="Lu R."/>
            <person name="Zhang X."/>
            <person name="Li P."/>
            <person name="Qiu J."/>
            <person name="Olsen K.M."/>
            <person name="Qiu Y."/>
        </authorList>
    </citation>
    <scope>NUCLEOTIDE SEQUENCE</scope>
    <source>
        <strain evidence="1">KIB01</strain>
    </source>
</reference>